<dbReference type="CDD" id="cd06170">
    <property type="entry name" value="LuxR_C_like"/>
    <property type="match status" value="1"/>
</dbReference>
<dbReference type="RefSeq" id="WP_251498455.1">
    <property type="nucleotide sequence ID" value="NZ_CAJSLV010000092.1"/>
</dbReference>
<dbReference type="EMBL" id="CAJSLV010000092">
    <property type="protein sequence ID" value="CAG6397778.1"/>
    <property type="molecule type" value="Genomic_DNA"/>
</dbReference>
<dbReference type="Gene3D" id="3.40.50.300">
    <property type="entry name" value="P-loop containing nucleotide triphosphate hydrolases"/>
    <property type="match status" value="1"/>
</dbReference>
<keyword evidence="5" id="KW-1185">Reference proteome</keyword>
<dbReference type="PANTHER" id="PTHR16305:SF35">
    <property type="entry name" value="TRANSCRIPTIONAL ACTIVATOR DOMAIN"/>
    <property type="match status" value="1"/>
</dbReference>
<evidence type="ECO:0000259" key="3">
    <source>
        <dbReference type="PROSITE" id="PS50043"/>
    </source>
</evidence>
<protein>
    <submittedName>
        <fullName evidence="4">ATP-, maltotriose-and DNA-dependent transcriptional regulator MalT</fullName>
    </submittedName>
</protein>
<dbReference type="PRINTS" id="PR00038">
    <property type="entry name" value="HTHLUXR"/>
</dbReference>
<name>A0A9W4DXN8_9ACTN</name>
<dbReference type="GO" id="GO:0003677">
    <property type="term" value="F:DNA binding"/>
    <property type="evidence" value="ECO:0007669"/>
    <property type="project" value="InterPro"/>
</dbReference>
<dbReference type="SUPFAM" id="SSF52540">
    <property type="entry name" value="P-loop containing nucleoside triphosphate hydrolases"/>
    <property type="match status" value="1"/>
</dbReference>
<dbReference type="GO" id="GO:0005737">
    <property type="term" value="C:cytoplasm"/>
    <property type="evidence" value="ECO:0007669"/>
    <property type="project" value="TreeGrafter"/>
</dbReference>
<keyword evidence="1" id="KW-0547">Nucleotide-binding</keyword>
<proteinExistence type="predicted"/>
<dbReference type="AlphaFoldDB" id="A0A9W4DXN8"/>
<dbReference type="InterPro" id="IPR000792">
    <property type="entry name" value="Tscrpt_reg_LuxR_C"/>
</dbReference>
<dbReference type="SUPFAM" id="SSF46894">
    <property type="entry name" value="C-terminal effector domain of the bipartite response regulators"/>
    <property type="match status" value="1"/>
</dbReference>
<evidence type="ECO:0000313" key="5">
    <source>
        <dbReference type="Proteomes" id="UP001152519"/>
    </source>
</evidence>
<feature type="domain" description="HTH luxR-type" evidence="3">
    <location>
        <begin position="827"/>
        <end position="892"/>
    </location>
</feature>
<dbReference type="InterPro" id="IPR027417">
    <property type="entry name" value="P-loop_NTPase"/>
</dbReference>
<dbReference type="Proteomes" id="UP001152519">
    <property type="component" value="Unassembled WGS sequence"/>
</dbReference>
<reference evidence="4" key="1">
    <citation type="submission" date="2021-05" db="EMBL/GenBank/DDBJ databases">
        <authorList>
            <person name="Arsene-Ploetze F."/>
        </authorList>
    </citation>
    <scope>NUCLEOTIDE SEQUENCE</scope>
    <source>
        <strain evidence="4">DSM 42138</strain>
    </source>
</reference>
<accession>A0A9W4DXN8</accession>
<evidence type="ECO:0000313" key="4">
    <source>
        <dbReference type="EMBL" id="CAG6397778.1"/>
    </source>
</evidence>
<dbReference type="InterPro" id="IPR041664">
    <property type="entry name" value="AAA_16"/>
</dbReference>
<dbReference type="GO" id="GO:0004016">
    <property type="term" value="F:adenylate cyclase activity"/>
    <property type="evidence" value="ECO:0007669"/>
    <property type="project" value="TreeGrafter"/>
</dbReference>
<dbReference type="GO" id="GO:0005524">
    <property type="term" value="F:ATP binding"/>
    <property type="evidence" value="ECO:0007669"/>
    <property type="project" value="UniProtKB-KW"/>
</dbReference>
<organism evidence="4 5">
    <name type="scientific">Actinacidiphila cocklensis</name>
    <dbReference type="NCBI Taxonomy" id="887465"/>
    <lineage>
        <taxon>Bacteria</taxon>
        <taxon>Bacillati</taxon>
        <taxon>Actinomycetota</taxon>
        <taxon>Actinomycetes</taxon>
        <taxon>Kitasatosporales</taxon>
        <taxon>Streptomycetaceae</taxon>
        <taxon>Actinacidiphila</taxon>
    </lineage>
</organism>
<dbReference type="GO" id="GO:0006355">
    <property type="term" value="P:regulation of DNA-templated transcription"/>
    <property type="evidence" value="ECO:0007669"/>
    <property type="project" value="InterPro"/>
</dbReference>
<gene>
    <name evidence="4" type="ORF">SCOCK_60111</name>
</gene>
<keyword evidence="2" id="KW-0067">ATP-binding</keyword>
<dbReference type="PROSITE" id="PS00622">
    <property type="entry name" value="HTH_LUXR_1"/>
    <property type="match status" value="1"/>
</dbReference>
<dbReference type="Gene3D" id="1.10.10.10">
    <property type="entry name" value="Winged helix-like DNA-binding domain superfamily/Winged helix DNA-binding domain"/>
    <property type="match status" value="1"/>
</dbReference>
<evidence type="ECO:0000256" key="1">
    <source>
        <dbReference type="ARBA" id="ARBA00022741"/>
    </source>
</evidence>
<dbReference type="Pfam" id="PF00196">
    <property type="entry name" value="GerE"/>
    <property type="match status" value="1"/>
</dbReference>
<dbReference type="PANTHER" id="PTHR16305">
    <property type="entry name" value="TESTICULAR SOLUBLE ADENYLYL CYCLASE"/>
    <property type="match status" value="1"/>
</dbReference>
<dbReference type="PROSITE" id="PS50043">
    <property type="entry name" value="HTH_LUXR_2"/>
    <property type="match status" value="1"/>
</dbReference>
<evidence type="ECO:0000256" key="2">
    <source>
        <dbReference type="ARBA" id="ARBA00022840"/>
    </source>
</evidence>
<dbReference type="InterPro" id="IPR036388">
    <property type="entry name" value="WH-like_DNA-bd_sf"/>
</dbReference>
<dbReference type="Pfam" id="PF13191">
    <property type="entry name" value="AAA_16"/>
    <property type="match status" value="1"/>
</dbReference>
<sequence>MRGPDGGTAWPLVGRDAELAAFDRAWEDPRCRGAVLFGPAGVGKTRLAEEFQARAVGGRWKGIRTAGGSSRNVPLGALAHLLPGGADLTDPVRGFAAVARDLAGPRRNRRWVVLVDDLHLLDTASTVLLQYLLDAGVIRLIATVRTGEPFGDAVDALAQGDAVLRTDLAPFDAEQMDAVLRGVLGGPVDRRALRAFFAWSLGNALYLRELVHAALEAGTLTHDGEIWTLTRDAPPVPAVLAELISARLAAVTGPARRVLELLALCQPVALADAQAVSGLDTLIGLDESGLTRVHQDGRRTTVSLAHPLYGEVVRDGLPEPRRRDLLLRHIERVQAHGGRRRSDAAQLAALHLAATGTADPELLVRAAMVGRHAHDYRQVDALLSALPDSHRTSSTCLMNGEALMNLARWQQADALMAEAESRAGSEQERVTAVLVRTSNLFWAAARTEQALDVNDRALAQVGDPASLRLLRLNKGAMLAASGRPAEGVELLADVEDDAAAPQDAAPSPQSGVWEVAAFGRTAALCCVGRVEEAVEWGWRAHAAHRRLAERGQAARTPYSQLNPLVFALADAGQLDLARETSEGALADMVTEGVTLPGIWMTCFRGRLEWLAGDVAAARRWYAEAVAQARTHRFLPPLRQAWAGLGASAALLGDVDAAEAAVAELRNCPVMGFAAGEEGLAEAWLLAARGRLAEARTVLAASARDARRTGHRTSELLLLTDVVRMGGTEQPAGRLADLGRLCDGPFTAARVRFATGLAVDDPAALQEVSDELAGLGAHLLAAEAASAAAAGWRSTGHRRRATAAAHRAQAYTARCPGVRTPLLATSRSAPAARSLTAREHEVARLAAAGTTSKDIAEALHLSVRTVDNHLQHVYAKLGLTTRRQLAAALGLPAPPHEPSHR</sequence>
<dbReference type="InterPro" id="IPR016032">
    <property type="entry name" value="Sig_transdc_resp-reg_C-effctor"/>
</dbReference>
<comment type="caution">
    <text evidence="4">The sequence shown here is derived from an EMBL/GenBank/DDBJ whole genome shotgun (WGS) entry which is preliminary data.</text>
</comment>
<dbReference type="SMART" id="SM00421">
    <property type="entry name" value="HTH_LUXR"/>
    <property type="match status" value="1"/>
</dbReference>